<sequence length="138" mass="15509">MNKVKCSYGWLGTKCISTVNYRLEEGEIVTADEEGILSDLMETGGCQMNSGYCAKQKSVVIWNALQLSNNCVYEQRGSSIAYIKGKHVIMEEFQATLVFKEIAEAIKEICGLINPHLMENDVILTSDDRCNRNNFPMD</sequence>
<dbReference type="WBParaSite" id="GPUH_0000306601-mRNA-1">
    <property type="protein sequence ID" value="GPUH_0000306601-mRNA-1"/>
    <property type="gene ID" value="GPUH_0000306601"/>
</dbReference>
<reference evidence="1 2" key="2">
    <citation type="submission" date="2018-11" db="EMBL/GenBank/DDBJ databases">
        <authorList>
            <consortium name="Pathogen Informatics"/>
        </authorList>
    </citation>
    <scope>NUCLEOTIDE SEQUENCE [LARGE SCALE GENOMIC DNA]</scope>
</reference>
<evidence type="ECO:0000313" key="2">
    <source>
        <dbReference type="Proteomes" id="UP000271098"/>
    </source>
</evidence>
<gene>
    <name evidence="1" type="ORF">GPUH_LOCUS3060</name>
</gene>
<dbReference type="AlphaFoldDB" id="A0A183D2X0"/>
<organism evidence="3">
    <name type="scientific">Gongylonema pulchrum</name>
    <dbReference type="NCBI Taxonomy" id="637853"/>
    <lineage>
        <taxon>Eukaryota</taxon>
        <taxon>Metazoa</taxon>
        <taxon>Ecdysozoa</taxon>
        <taxon>Nematoda</taxon>
        <taxon>Chromadorea</taxon>
        <taxon>Rhabditida</taxon>
        <taxon>Spirurina</taxon>
        <taxon>Spiruromorpha</taxon>
        <taxon>Spiruroidea</taxon>
        <taxon>Gongylonematidae</taxon>
        <taxon>Gongylonema</taxon>
    </lineage>
</organism>
<dbReference type="OrthoDB" id="5847693at2759"/>
<dbReference type="Proteomes" id="UP000271098">
    <property type="component" value="Unassembled WGS sequence"/>
</dbReference>
<dbReference type="EMBL" id="UYRT01004976">
    <property type="protein sequence ID" value="VDK37648.1"/>
    <property type="molecule type" value="Genomic_DNA"/>
</dbReference>
<evidence type="ECO:0000313" key="3">
    <source>
        <dbReference type="WBParaSite" id="GPUH_0000306601-mRNA-1"/>
    </source>
</evidence>
<name>A0A183D2X0_9BILA</name>
<protein>
    <submittedName>
        <fullName evidence="3">AMP-binding domain-containing protein</fullName>
    </submittedName>
</protein>
<keyword evidence="2" id="KW-1185">Reference proteome</keyword>
<evidence type="ECO:0000313" key="1">
    <source>
        <dbReference type="EMBL" id="VDK37648.1"/>
    </source>
</evidence>
<accession>A0A183D2X0</accession>
<reference evidence="3" key="1">
    <citation type="submission" date="2016-06" db="UniProtKB">
        <authorList>
            <consortium name="WormBaseParasite"/>
        </authorList>
    </citation>
    <scope>IDENTIFICATION</scope>
</reference>
<proteinExistence type="predicted"/>